<dbReference type="EMBL" id="FNHG01000003">
    <property type="protein sequence ID" value="SDL94997.1"/>
    <property type="molecule type" value="Genomic_DNA"/>
</dbReference>
<dbReference type="Gene3D" id="3.90.1640.30">
    <property type="match status" value="1"/>
</dbReference>
<evidence type="ECO:0000259" key="6">
    <source>
        <dbReference type="Pfam" id="PF01368"/>
    </source>
</evidence>
<dbReference type="Pfam" id="PF01368">
    <property type="entry name" value="DHH"/>
    <property type="match status" value="1"/>
</dbReference>
<evidence type="ECO:0000256" key="4">
    <source>
        <dbReference type="ARBA" id="ARBA00022801"/>
    </source>
</evidence>
<feature type="domain" description="RecJ OB" evidence="8">
    <location>
        <begin position="490"/>
        <end position="598"/>
    </location>
</feature>
<evidence type="ECO:0000259" key="7">
    <source>
        <dbReference type="Pfam" id="PF02272"/>
    </source>
</evidence>
<dbReference type="Pfam" id="PF02272">
    <property type="entry name" value="DHHA1"/>
    <property type="match status" value="1"/>
</dbReference>
<evidence type="ECO:0000256" key="5">
    <source>
        <dbReference type="ARBA" id="ARBA00022839"/>
    </source>
</evidence>
<keyword evidence="4" id="KW-0378">Hydrolase</keyword>
<dbReference type="PANTHER" id="PTHR30255">
    <property type="entry name" value="SINGLE-STRANDED-DNA-SPECIFIC EXONUCLEASE RECJ"/>
    <property type="match status" value="1"/>
</dbReference>
<gene>
    <name evidence="9" type="ORF">SAMN04488568_103144</name>
</gene>
<dbReference type="GO" id="GO:0006310">
    <property type="term" value="P:DNA recombination"/>
    <property type="evidence" value="ECO:0007669"/>
    <property type="project" value="InterPro"/>
</dbReference>
<evidence type="ECO:0000313" key="9">
    <source>
        <dbReference type="EMBL" id="SDL94997.1"/>
    </source>
</evidence>
<dbReference type="InterPro" id="IPR004610">
    <property type="entry name" value="RecJ"/>
</dbReference>
<reference evidence="9 10" key="1">
    <citation type="submission" date="2016-10" db="EMBL/GenBank/DDBJ databases">
        <authorList>
            <person name="de Groot N.N."/>
        </authorList>
    </citation>
    <scope>NUCLEOTIDE SEQUENCE [LARGE SCALE GENOMIC DNA]</scope>
    <source>
        <strain evidence="9 10">DSM 16077</strain>
    </source>
</reference>
<dbReference type="Gene3D" id="3.10.310.30">
    <property type="match status" value="1"/>
</dbReference>
<keyword evidence="10" id="KW-1185">Reference proteome</keyword>
<evidence type="ECO:0000256" key="2">
    <source>
        <dbReference type="ARBA" id="ARBA00019841"/>
    </source>
</evidence>
<dbReference type="SUPFAM" id="SSF64182">
    <property type="entry name" value="DHH phosphoesterases"/>
    <property type="match status" value="1"/>
</dbReference>
<sequence length="604" mass="63952">MSLDTEPREDVPAAYLGVERSLTGRRWIARPVSEPDIAAIARQQQISDSLARVLSGRGVEPGAAAQFLRPRLKDSFPDPSDFQDMDRAASLVWDALDAGRSLAVFADYDVDGATSSAQLRRWLRAVGHEAMLYVPDRVAEGYGPSAAAFDILHGQGAELVITLDCGATSQAPLEHAREIGLDVIVIDHHLMDGELPPTAALVNPNRPDDISGCGHLAAAGVTFVFLVALNREGRRRGRFDDRPEPDLMQWLDLAALGTICDVVSLTSINRALTAQGLKAMGRWHNPGLRQLALVAGIKEDTASTYHAGFLLGPRINAGGRVGRSDLGARLLATDDAEEAAGIAAELDALNTERRAIEAEVMEEALAQIERQGQDRAILVASGEGWHAGVIGVVAGRVKERYGKPVIIIGLDTGVSPVLGKGSGRSVAGVNLGGAISAARQAGLLISGGGHAMAGGLTVDAERIHELVAFLDERLAPELAAATDAMALRLDGLLTAAGVSPELAGSFQAAGPFGQGNSEPRFALADLRVSFAQRVGKDHVRFTLTDSGGATLQGISFRTADGPIGEALLAADERRWHVAGRVKLDQWNGRNRAQFQLEDMATAIR</sequence>
<accession>A0A1G9P9X3</accession>
<feature type="domain" description="DDH" evidence="6">
    <location>
        <begin position="103"/>
        <end position="258"/>
    </location>
</feature>
<evidence type="ECO:0000313" key="10">
    <source>
        <dbReference type="Proteomes" id="UP000199759"/>
    </source>
</evidence>
<dbReference type="STRING" id="144026.SAMN04488568_103144"/>
<dbReference type="Pfam" id="PF17768">
    <property type="entry name" value="RecJ_OB"/>
    <property type="match status" value="1"/>
</dbReference>
<evidence type="ECO:0000259" key="8">
    <source>
        <dbReference type="Pfam" id="PF17768"/>
    </source>
</evidence>
<dbReference type="AlphaFoldDB" id="A0A1G9P9X3"/>
<dbReference type="InterPro" id="IPR001667">
    <property type="entry name" value="DDH_dom"/>
</dbReference>
<name>A0A1G9P9X3_9PROT</name>
<evidence type="ECO:0000256" key="3">
    <source>
        <dbReference type="ARBA" id="ARBA00022722"/>
    </source>
</evidence>
<protein>
    <recommendedName>
        <fullName evidence="2">Single-stranded-DNA-specific exonuclease RecJ</fullName>
    </recommendedName>
</protein>
<keyword evidence="5 9" id="KW-0269">Exonuclease</keyword>
<dbReference type="InterPro" id="IPR051673">
    <property type="entry name" value="SSDNA_exonuclease_RecJ"/>
</dbReference>
<evidence type="ECO:0000256" key="1">
    <source>
        <dbReference type="ARBA" id="ARBA00005915"/>
    </source>
</evidence>
<dbReference type="Proteomes" id="UP000199759">
    <property type="component" value="Unassembled WGS sequence"/>
</dbReference>
<dbReference type="InterPro" id="IPR003156">
    <property type="entry name" value="DHHA1_dom"/>
</dbReference>
<comment type="similarity">
    <text evidence="1">Belongs to the RecJ family.</text>
</comment>
<dbReference type="PANTHER" id="PTHR30255:SF2">
    <property type="entry name" value="SINGLE-STRANDED-DNA-SPECIFIC EXONUCLEASE RECJ"/>
    <property type="match status" value="1"/>
</dbReference>
<organism evidence="9 10">
    <name type="scientific">Maricaulis salignorans</name>
    <dbReference type="NCBI Taxonomy" id="144026"/>
    <lineage>
        <taxon>Bacteria</taxon>
        <taxon>Pseudomonadati</taxon>
        <taxon>Pseudomonadota</taxon>
        <taxon>Alphaproteobacteria</taxon>
        <taxon>Maricaulales</taxon>
        <taxon>Maricaulaceae</taxon>
        <taxon>Maricaulis</taxon>
    </lineage>
</organism>
<feature type="domain" description="DHHA1" evidence="7">
    <location>
        <begin position="377"/>
        <end position="474"/>
    </location>
</feature>
<dbReference type="GO" id="GO:0006281">
    <property type="term" value="P:DNA repair"/>
    <property type="evidence" value="ECO:0007669"/>
    <property type="project" value="InterPro"/>
</dbReference>
<proteinExistence type="inferred from homology"/>
<dbReference type="RefSeq" id="WP_091767299.1">
    <property type="nucleotide sequence ID" value="NZ_FNHG01000003.1"/>
</dbReference>
<dbReference type="InterPro" id="IPR038763">
    <property type="entry name" value="DHH_sf"/>
</dbReference>
<dbReference type="OrthoDB" id="9809852at2"/>
<dbReference type="GO" id="GO:0003676">
    <property type="term" value="F:nucleic acid binding"/>
    <property type="evidence" value="ECO:0007669"/>
    <property type="project" value="InterPro"/>
</dbReference>
<keyword evidence="3" id="KW-0540">Nuclease</keyword>
<dbReference type="NCBIfam" id="TIGR00644">
    <property type="entry name" value="recJ"/>
    <property type="match status" value="1"/>
</dbReference>
<dbReference type="GO" id="GO:0008409">
    <property type="term" value="F:5'-3' exonuclease activity"/>
    <property type="evidence" value="ECO:0007669"/>
    <property type="project" value="InterPro"/>
</dbReference>
<dbReference type="InterPro" id="IPR041122">
    <property type="entry name" value="RecJ_OB"/>
</dbReference>